<keyword evidence="3 6" id="KW-0521">NADP</keyword>
<dbReference type="InterPro" id="IPR002504">
    <property type="entry name" value="NADK"/>
</dbReference>
<feature type="binding site" evidence="6">
    <location>
        <begin position="68"/>
        <end position="69"/>
    </location>
    <ligand>
        <name>NAD(+)</name>
        <dbReference type="ChEBI" id="CHEBI:57540"/>
    </ligand>
</feature>
<comment type="cofactor">
    <cofactor evidence="6">
        <name>a divalent metal cation</name>
        <dbReference type="ChEBI" id="CHEBI:60240"/>
    </cofactor>
</comment>
<comment type="subcellular location">
    <subcellularLocation>
        <location evidence="6">Cytoplasm</location>
    </subcellularLocation>
</comment>
<comment type="similarity">
    <text evidence="6">Belongs to the NAD kinase family.</text>
</comment>
<evidence type="ECO:0000313" key="8">
    <source>
        <dbReference type="Proteomes" id="UP000683246"/>
    </source>
</evidence>
<evidence type="ECO:0000256" key="5">
    <source>
        <dbReference type="ARBA" id="ARBA00047925"/>
    </source>
</evidence>
<feature type="binding site" evidence="6">
    <location>
        <position position="172"/>
    </location>
    <ligand>
        <name>NAD(+)</name>
        <dbReference type="ChEBI" id="CHEBI:57540"/>
    </ligand>
</feature>
<dbReference type="SUPFAM" id="SSF111331">
    <property type="entry name" value="NAD kinase/diacylglycerol kinase-like"/>
    <property type="match status" value="1"/>
</dbReference>
<dbReference type="GO" id="GO:0006741">
    <property type="term" value="P:NADP+ biosynthetic process"/>
    <property type="evidence" value="ECO:0007669"/>
    <property type="project" value="UniProtKB-UniRule"/>
</dbReference>
<dbReference type="AlphaFoldDB" id="A0A8J8MLV9"/>
<keyword evidence="6" id="KW-0963">Cytoplasm</keyword>
<dbReference type="Gene3D" id="2.60.200.30">
    <property type="entry name" value="Probable inorganic polyphosphate/atp-NAD kinase, domain 2"/>
    <property type="match status" value="1"/>
</dbReference>
<evidence type="ECO:0000256" key="2">
    <source>
        <dbReference type="ARBA" id="ARBA00022777"/>
    </source>
</evidence>
<dbReference type="EC" id="2.7.1.23" evidence="6"/>
<name>A0A8J8MLV9_9FIRM</name>
<dbReference type="GO" id="GO:0019674">
    <property type="term" value="P:NAD+ metabolic process"/>
    <property type="evidence" value="ECO:0007669"/>
    <property type="project" value="InterPro"/>
</dbReference>
<dbReference type="Pfam" id="PF20143">
    <property type="entry name" value="NAD_kinase_C"/>
    <property type="match status" value="1"/>
</dbReference>
<keyword evidence="8" id="KW-1185">Reference proteome</keyword>
<feature type="binding site" evidence="6">
    <location>
        <begin position="183"/>
        <end position="188"/>
    </location>
    <ligand>
        <name>NAD(+)</name>
        <dbReference type="ChEBI" id="CHEBI:57540"/>
    </ligand>
</feature>
<dbReference type="RefSeq" id="WP_212694484.1">
    <property type="nucleotide sequence ID" value="NZ_CP058649.1"/>
</dbReference>
<reference evidence="7" key="1">
    <citation type="submission" date="2020-07" db="EMBL/GenBank/DDBJ databases">
        <title>Vallitalea pronyensis genome.</title>
        <authorList>
            <person name="Postec A."/>
        </authorList>
    </citation>
    <scope>NUCLEOTIDE SEQUENCE</scope>
    <source>
        <strain evidence="7">FatNI3</strain>
    </source>
</reference>
<dbReference type="HAMAP" id="MF_00361">
    <property type="entry name" value="NAD_kinase"/>
    <property type="match status" value="1"/>
</dbReference>
<dbReference type="PANTHER" id="PTHR20275">
    <property type="entry name" value="NAD KINASE"/>
    <property type="match status" value="1"/>
</dbReference>
<keyword evidence="2 6" id="KW-0418">Kinase</keyword>
<evidence type="ECO:0000256" key="1">
    <source>
        <dbReference type="ARBA" id="ARBA00022679"/>
    </source>
</evidence>
<dbReference type="KEGG" id="vpy:HZI73_16520"/>
<evidence type="ECO:0000256" key="6">
    <source>
        <dbReference type="HAMAP-Rule" id="MF_00361"/>
    </source>
</evidence>
<dbReference type="EMBL" id="CP058649">
    <property type="protein sequence ID" value="QUI23797.1"/>
    <property type="molecule type" value="Genomic_DNA"/>
</dbReference>
<dbReference type="Proteomes" id="UP000683246">
    <property type="component" value="Chromosome"/>
</dbReference>
<dbReference type="GO" id="GO:0046872">
    <property type="term" value="F:metal ion binding"/>
    <property type="evidence" value="ECO:0007669"/>
    <property type="project" value="UniProtKB-UniRule"/>
</dbReference>
<dbReference type="GO" id="GO:0051287">
    <property type="term" value="F:NAD binding"/>
    <property type="evidence" value="ECO:0007669"/>
    <property type="project" value="UniProtKB-ARBA"/>
</dbReference>
<protein>
    <recommendedName>
        <fullName evidence="6">NAD kinase</fullName>
        <ecNumber evidence="6">2.7.1.23</ecNumber>
    </recommendedName>
    <alternativeName>
        <fullName evidence="6">ATP-dependent NAD kinase</fullName>
    </alternativeName>
</protein>
<feature type="active site" description="Proton acceptor" evidence="6">
    <location>
        <position position="68"/>
    </location>
</feature>
<dbReference type="InterPro" id="IPR016064">
    <property type="entry name" value="NAD/diacylglycerol_kinase_sf"/>
</dbReference>
<keyword evidence="6" id="KW-0547">Nucleotide-binding</keyword>
<comment type="function">
    <text evidence="6">Involved in the regulation of the intracellular balance of NAD and NADP, and is a key enzyme in the biosynthesis of NADP. Catalyzes specifically the phosphorylation on 2'-hydroxyl of the adenosine moiety of NAD to yield NADP.</text>
</comment>
<keyword evidence="6" id="KW-0067">ATP-binding</keyword>
<dbReference type="GO" id="GO:0003951">
    <property type="term" value="F:NAD+ kinase activity"/>
    <property type="evidence" value="ECO:0007669"/>
    <property type="project" value="UniProtKB-UniRule"/>
</dbReference>
<dbReference type="PANTHER" id="PTHR20275:SF0">
    <property type="entry name" value="NAD KINASE"/>
    <property type="match status" value="1"/>
</dbReference>
<feature type="binding site" evidence="6">
    <location>
        <position position="153"/>
    </location>
    <ligand>
        <name>NAD(+)</name>
        <dbReference type="ChEBI" id="CHEBI:57540"/>
    </ligand>
</feature>
<feature type="binding site" evidence="6">
    <location>
        <begin position="142"/>
        <end position="143"/>
    </location>
    <ligand>
        <name>NAD(+)</name>
        <dbReference type="ChEBI" id="CHEBI:57540"/>
    </ligand>
</feature>
<comment type="catalytic activity">
    <reaction evidence="5 6">
        <text>NAD(+) + ATP = ADP + NADP(+) + H(+)</text>
        <dbReference type="Rhea" id="RHEA:18629"/>
        <dbReference type="ChEBI" id="CHEBI:15378"/>
        <dbReference type="ChEBI" id="CHEBI:30616"/>
        <dbReference type="ChEBI" id="CHEBI:57540"/>
        <dbReference type="ChEBI" id="CHEBI:58349"/>
        <dbReference type="ChEBI" id="CHEBI:456216"/>
        <dbReference type="EC" id="2.7.1.23"/>
    </reaction>
</comment>
<feature type="binding site" evidence="6">
    <location>
        <position position="246"/>
    </location>
    <ligand>
        <name>NAD(+)</name>
        <dbReference type="ChEBI" id="CHEBI:57540"/>
    </ligand>
</feature>
<dbReference type="GO" id="GO:0005737">
    <property type="term" value="C:cytoplasm"/>
    <property type="evidence" value="ECO:0007669"/>
    <property type="project" value="UniProtKB-SubCell"/>
</dbReference>
<organism evidence="7 8">
    <name type="scientific">Vallitalea pronyensis</name>
    <dbReference type="NCBI Taxonomy" id="1348613"/>
    <lineage>
        <taxon>Bacteria</taxon>
        <taxon>Bacillati</taxon>
        <taxon>Bacillota</taxon>
        <taxon>Clostridia</taxon>
        <taxon>Lachnospirales</taxon>
        <taxon>Vallitaleaceae</taxon>
        <taxon>Vallitalea</taxon>
    </lineage>
</organism>
<dbReference type="InterPro" id="IPR017438">
    <property type="entry name" value="ATP-NAD_kinase_N"/>
</dbReference>
<keyword evidence="1 6" id="KW-0808">Transferase</keyword>
<evidence type="ECO:0000313" key="7">
    <source>
        <dbReference type="EMBL" id="QUI23797.1"/>
    </source>
</evidence>
<dbReference type="GO" id="GO:0005524">
    <property type="term" value="F:ATP binding"/>
    <property type="evidence" value="ECO:0007669"/>
    <property type="project" value="UniProtKB-KW"/>
</dbReference>
<dbReference type="InterPro" id="IPR017437">
    <property type="entry name" value="ATP-NAD_kinase_PpnK-typ_C"/>
</dbReference>
<dbReference type="Gene3D" id="3.40.50.10330">
    <property type="entry name" value="Probable inorganic polyphosphate/atp-NAD kinase, domain 1"/>
    <property type="match status" value="1"/>
</dbReference>
<dbReference type="Pfam" id="PF01513">
    <property type="entry name" value="NAD_kinase"/>
    <property type="match status" value="1"/>
</dbReference>
<evidence type="ECO:0000256" key="3">
    <source>
        <dbReference type="ARBA" id="ARBA00022857"/>
    </source>
</evidence>
<accession>A0A8J8MLV9</accession>
<sequence>MKRFVILPNVSKDNQLSTSRLIIDWLERHHCQVYLPEDVACQLNKETYGLKGKALYEHADCAIVLGGDGTILYTARQIAAYDLPILGVNLGNLGFLAEVEKKDAIVTLKKIIDGDYYIQKRMMLNVSKTMTNQEEKVGLALNDIVIARSSISRMMKYSLCVNEGHVNDYSADGLIVSTPTGSTAYNLSAGGPILDPANEMMVITPICPHTLMSRSIVLSQNDEVRISLKDNRKSWNKDIILTIDGQENFKIDQEDEIIVSKSEHSAQLITCNKNGFYRILKKKLGNR</sequence>
<evidence type="ECO:0000256" key="4">
    <source>
        <dbReference type="ARBA" id="ARBA00023027"/>
    </source>
</evidence>
<gene>
    <name evidence="6" type="primary">nadK</name>
    <name evidence="7" type="ORF">HZI73_16520</name>
</gene>
<keyword evidence="4 6" id="KW-0520">NAD</keyword>
<comment type="caution">
    <text evidence="6">Lacks conserved residue(s) required for the propagation of feature annotation.</text>
</comment>
<proteinExistence type="inferred from homology"/>